<accession>A0A6B0SI48</accession>
<reference evidence="2 3" key="1">
    <citation type="submission" date="2019-12" db="EMBL/GenBank/DDBJ databases">
        <title>Isolation and characterization of three novel carbon monoxide-oxidizing members of Halobacteria from salione crusts and soils.</title>
        <authorList>
            <person name="Myers M.R."/>
            <person name="King G.M."/>
        </authorList>
    </citation>
    <scope>NUCLEOTIDE SEQUENCE [LARGE SCALE GENOMIC DNA]</scope>
    <source>
        <strain evidence="2 3">PCN9</strain>
    </source>
</reference>
<proteinExistence type="predicted"/>
<feature type="transmembrane region" description="Helical" evidence="1">
    <location>
        <begin position="191"/>
        <end position="212"/>
    </location>
</feature>
<evidence type="ECO:0000313" key="3">
    <source>
        <dbReference type="Proteomes" id="UP000471521"/>
    </source>
</evidence>
<feature type="transmembrane region" description="Helical" evidence="1">
    <location>
        <begin position="81"/>
        <end position="99"/>
    </location>
</feature>
<evidence type="ECO:0000313" key="2">
    <source>
        <dbReference type="EMBL" id="MXR20226.1"/>
    </source>
</evidence>
<feature type="transmembrane region" description="Helical" evidence="1">
    <location>
        <begin position="12"/>
        <end position="34"/>
    </location>
</feature>
<gene>
    <name evidence="2" type="ORF">GRX66_06275</name>
</gene>
<evidence type="ECO:0000256" key="1">
    <source>
        <dbReference type="SAM" id="Phobius"/>
    </source>
</evidence>
<dbReference type="AlphaFoldDB" id="A0A6B0SI48"/>
<feature type="transmembrane region" description="Helical" evidence="1">
    <location>
        <begin position="40"/>
        <end position="69"/>
    </location>
</feature>
<keyword evidence="1" id="KW-1133">Transmembrane helix</keyword>
<keyword evidence="3" id="KW-1185">Reference proteome</keyword>
<protein>
    <submittedName>
        <fullName evidence="2">Uncharacterized protein</fullName>
    </submittedName>
</protein>
<organism evidence="2 3">
    <name type="scientific">Halobacterium bonnevillei</name>
    <dbReference type="NCBI Taxonomy" id="2692200"/>
    <lineage>
        <taxon>Archaea</taxon>
        <taxon>Methanobacteriati</taxon>
        <taxon>Methanobacteriota</taxon>
        <taxon>Stenosarchaea group</taxon>
        <taxon>Halobacteria</taxon>
        <taxon>Halobacteriales</taxon>
        <taxon>Halobacteriaceae</taxon>
        <taxon>Halobacterium</taxon>
    </lineage>
</organism>
<name>A0A6B0SI48_9EURY</name>
<dbReference type="RefSeq" id="WP_159525781.1">
    <property type="nucleotide sequence ID" value="NZ_WUUU01000033.1"/>
</dbReference>
<keyword evidence="1" id="KW-0812">Transmembrane</keyword>
<feature type="transmembrane region" description="Helical" evidence="1">
    <location>
        <begin position="248"/>
        <end position="266"/>
    </location>
</feature>
<comment type="caution">
    <text evidence="2">The sequence shown here is derived from an EMBL/GenBank/DDBJ whole genome shotgun (WGS) entry which is preliminary data.</text>
</comment>
<feature type="transmembrane region" description="Helical" evidence="1">
    <location>
        <begin position="119"/>
        <end position="136"/>
    </location>
</feature>
<keyword evidence="1" id="KW-0472">Membrane</keyword>
<dbReference type="EMBL" id="WUUU01000033">
    <property type="protein sequence ID" value="MXR20226.1"/>
    <property type="molecule type" value="Genomic_DNA"/>
</dbReference>
<feature type="transmembrane region" description="Helical" evidence="1">
    <location>
        <begin position="148"/>
        <end position="171"/>
    </location>
</feature>
<sequence>MFGQRTGFFQEAITLFLAAAAITFVTDWLFATIIVDEYLLINTVVAVAVVLGVLFGPSAAAGVGVGSVITDVLRLTVGPETLFVSLTFLGVGVLCHIFIQDNIEWFGSEIRIKSVLKLFAAVLLAALFAASFYAWSQELLGRFPFYPTFVFTAISYLLGALVAIPFVLIGIRSEQLPKGRQIVSTKIDPLSWWVVTITVLWPVLALIGSLGFRIRERIETPFIFRRLGIEFVYEFVSPAVFAQGGRRAQVLLGAIVLTVVGYRFVWLHKTGGEVSQ</sequence>
<dbReference type="Proteomes" id="UP000471521">
    <property type="component" value="Unassembled WGS sequence"/>
</dbReference>